<evidence type="ECO:0000313" key="17">
    <source>
        <dbReference type="Proteomes" id="UP000236311"/>
    </source>
</evidence>
<dbReference type="Gene3D" id="3.90.870.10">
    <property type="entry name" value="DHBP synthase"/>
    <property type="match status" value="1"/>
</dbReference>
<name>A0A2K4ZG32_9FIRM</name>
<evidence type="ECO:0000256" key="4">
    <source>
        <dbReference type="ARBA" id="ARBA00015492"/>
    </source>
</evidence>
<evidence type="ECO:0000256" key="10">
    <source>
        <dbReference type="ARBA" id="ARBA00022840"/>
    </source>
</evidence>
<proteinExistence type="inferred from homology"/>
<dbReference type="InterPro" id="IPR038385">
    <property type="entry name" value="Sua5/YwlC_C"/>
</dbReference>
<dbReference type="SUPFAM" id="SSF55821">
    <property type="entry name" value="YrdC/RibB"/>
    <property type="match status" value="1"/>
</dbReference>
<evidence type="ECO:0000256" key="8">
    <source>
        <dbReference type="ARBA" id="ARBA00022695"/>
    </source>
</evidence>
<evidence type="ECO:0000256" key="7">
    <source>
        <dbReference type="ARBA" id="ARBA00022694"/>
    </source>
</evidence>
<evidence type="ECO:0000256" key="6">
    <source>
        <dbReference type="ARBA" id="ARBA00022679"/>
    </source>
</evidence>
<evidence type="ECO:0000256" key="13">
    <source>
        <dbReference type="PIRNR" id="PIRNR004930"/>
    </source>
</evidence>
<feature type="binding site" evidence="14">
    <location>
        <position position="202"/>
    </location>
    <ligand>
        <name>ATP</name>
        <dbReference type="ChEBI" id="CHEBI:30616"/>
    </ligand>
</feature>
<evidence type="ECO:0000256" key="2">
    <source>
        <dbReference type="ARBA" id="ARBA00007663"/>
    </source>
</evidence>
<dbReference type="EMBL" id="OFSM01000009">
    <property type="protein sequence ID" value="SOY29402.1"/>
    <property type="molecule type" value="Genomic_DNA"/>
</dbReference>
<dbReference type="PIRSF" id="PIRSF004930">
    <property type="entry name" value="Tln_factor_SUA5"/>
    <property type="match status" value="1"/>
</dbReference>
<keyword evidence="5 13" id="KW-0963">Cytoplasm</keyword>
<feature type="binding site" evidence="14">
    <location>
        <position position="74"/>
    </location>
    <ligand>
        <name>L-threonine</name>
        <dbReference type="ChEBI" id="CHEBI:57926"/>
    </ligand>
</feature>
<dbReference type="GO" id="GO:0006450">
    <property type="term" value="P:regulation of translational fidelity"/>
    <property type="evidence" value="ECO:0007669"/>
    <property type="project" value="TreeGrafter"/>
</dbReference>
<dbReference type="NCBIfam" id="TIGR00057">
    <property type="entry name" value="L-threonylcarbamoyladenylate synthase"/>
    <property type="match status" value="1"/>
</dbReference>
<feature type="binding site" evidence="14">
    <location>
        <position position="158"/>
    </location>
    <ligand>
        <name>ATP</name>
        <dbReference type="ChEBI" id="CHEBI:30616"/>
    </ligand>
</feature>
<feature type="binding site" evidence="14">
    <location>
        <position position="124"/>
    </location>
    <ligand>
        <name>ATP</name>
        <dbReference type="ChEBI" id="CHEBI:30616"/>
    </ligand>
</feature>
<evidence type="ECO:0000256" key="11">
    <source>
        <dbReference type="ARBA" id="ARBA00029774"/>
    </source>
</evidence>
<feature type="binding site" evidence="14">
    <location>
        <position position="188"/>
    </location>
    <ligand>
        <name>L-threonine</name>
        <dbReference type="ChEBI" id="CHEBI:57926"/>
    </ligand>
</feature>
<evidence type="ECO:0000256" key="12">
    <source>
        <dbReference type="ARBA" id="ARBA00048366"/>
    </source>
</evidence>
<dbReference type="AlphaFoldDB" id="A0A2K4ZG32"/>
<dbReference type="InterPro" id="IPR017945">
    <property type="entry name" value="DHBP_synth_RibB-like_a/b_dom"/>
</dbReference>
<dbReference type="GO" id="GO:0061710">
    <property type="term" value="F:L-threonylcarbamoyladenylate synthase"/>
    <property type="evidence" value="ECO:0007669"/>
    <property type="project" value="UniProtKB-EC"/>
</dbReference>
<keyword evidence="8 13" id="KW-0548">Nucleotidyltransferase</keyword>
<organism evidence="16 17">
    <name type="scientific">Acetatifactor muris</name>
    <dbReference type="NCBI Taxonomy" id="879566"/>
    <lineage>
        <taxon>Bacteria</taxon>
        <taxon>Bacillati</taxon>
        <taxon>Bacillota</taxon>
        <taxon>Clostridia</taxon>
        <taxon>Lachnospirales</taxon>
        <taxon>Lachnospiraceae</taxon>
        <taxon>Acetatifactor</taxon>
    </lineage>
</organism>
<dbReference type="PANTHER" id="PTHR17490">
    <property type="entry name" value="SUA5"/>
    <property type="match status" value="1"/>
</dbReference>
<dbReference type="InterPro" id="IPR010923">
    <property type="entry name" value="T(6)A37_SUA5"/>
</dbReference>
<dbReference type="GO" id="GO:0005524">
    <property type="term" value="F:ATP binding"/>
    <property type="evidence" value="ECO:0007669"/>
    <property type="project" value="UniProtKB-UniRule"/>
</dbReference>
<dbReference type="GO" id="GO:0003725">
    <property type="term" value="F:double-stranded RNA binding"/>
    <property type="evidence" value="ECO:0007669"/>
    <property type="project" value="UniProtKB-UniRule"/>
</dbReference>
<evidence type="ECO:0000256" key="1">
    <source>
        <dbReference type="ARBA" id="ARBA00004496"/>
    </source>
</evidence>
<dbReference type="Gene3D" id="3.40.50.11030">
    <property type="entry name" value="Threonylcarbamoyl-AMP synthase, C-terminal domain"/>
    <property type="match status" value="1"/>
</dbReference>
<dbReference type="Pfam" id="PF01300">
    <property type="entry name" value="Sua5_yciO_yrdC"/>
    <property type="match status" value="1"/>
</dbReference>
<feature type="domain" description="YrdC-like" evidence="15">
    <location>
        <begin position="20"/>
        <end position="206"/>
    </location>
</feature>
<keyword evidence="9 13" id="KW-0547">Nucleotide-binding</keyword>
<dbReference type="GO" id="GO:0000049">
    <property type="term" value="F:tRNA binding"/>
    <property type="evidence" value="ECO:0007669"/>
    <property type="project" value="TreeGrafter"/>
</dbReference>
<keyword evidence="10 13" id="KW-0067">ATP-binding</keyword>
<dbReference type="OrthoDB" id="9814580at2"/>
<evidence type="ECO:0000256" key="5">
    <source>
        <dbReference type="ARBA" id="ARBA00022490"/>
    </source>
</evidence>
<feature type="binding site" evidence="14">
    <location>
        <position position="128"/>
    </location>
    <ligand>
        <name>L-threonine</name>
        <dbReference type="ChEBI" id="CHEBI:57926"/>
    </ligand>
</feature>
<keyword evidence="17" id="KW-1185">Reference proteome</keyword>
<gene>
    <name evidence="16" type="primary">ywlC</name>
    <name evidence="16" type="ORF">AMURIS_02117</name>
</gene>
<evidence type="ECO:0000256" key="3">
    <source>
        <dbReference type="ARBA" id="ARBA00012584"/>
    </source>
</evidence>
<evidence type="ECO:0000259" key="15">
    <source>
        <dbReference type="PROSITE" id="PS51163"/>
    </source>
</evidence>
<feature type="binding site" evidence="14">
    <location>
        <position position="150"/>
    </location>
    <ligand>
        <name>ATP</name>
        <dbReference type="ChEBI" id="CHEBI:30616"/>
    </ligand>
</feature>
<dbReference type="InterPro" id="IPR005145">
    <property type="entry name" value="Sua5_C"/>
</dbReference>
<protein>
    <recommendedName>
        <fullName evidence="4 13">Threonylcarbamoyl-AMP synthase</fullName>
        <shortName evidence="13">TC-AMP synthase</shortName>
        <ecNumber evidence="3 13">2.7.7.87</ecNumber>
    </recommendedName>
    <alternativeName>
        <fullName evidence="11 13">L-threonylcarbamoyladenylate synthase</fullName>
    </alternativeName>
</protein>
<dbReference type="InterPro" id="IPR050156">
    <property type="entry name" value="TC-AMP_synthase_SUA5"/>
</dbReference>
<comment type="function">
    <text evidence="13">Required for the formation of a threonylcarbamoyl group on adenosine at position 37 (t(6)A37) in tRNAs that read codons beginning with adenine.</text>
</comment>
<evidence type="ECO:0000313" key="16">
    <source>
        <dbReference type="EMBL" id="SOY29402.1"/>
    </source>
</evidence>
<feature type="binding site" evidence="14">
    <location>
        <position position="148"/>
    </location>
    <ligand>
        <name>L-threonine</name>
        <dbReference type="ChEBI" id="CHEBI:57926"/>
    </ligand>
</feature>
<dbReference type="EC" id="2.7.7.87" evidence="3 13"/>
<dbReference type="InterPro" id="IPR006070">
    <property type="entry name" value="Sua5-like_dom"/>
</dbReference>
<evidence type="ECO:0000256" key="14">
    <source>
        <dbReference type="PIRSR" id="PIRSR004930-1"/>
    </source>
</evidence>
<dbReference type="Proteomes" id="UP000236311">
    <property type="component" value="Unassembled WGS sequence"/>
</dbReference>
<keyword evidence="6 13" id="KW-0808">Transferase</keyword>
<dbReference type="GO" id="GO:0008033">
    <property type="term" value="P:tRNA processing"/>
    <property type="evidence" value="ECO:0007669"/>
    <property type="project" value="UniProtKB-KW"/>
</dbReference>
<feature type="binding site" evidence="14">
    <location>
        <position position="42"/>
    </location>
    <ligand>
        <name>L-threonine</name>
        <dbReference type="ChEBI" id="CHEBI:57926"/>
    </ligand>
</feature>
<keyword evidence="7 13" id="KW-0819">tRNA processing</keyword>
<accession>A0A2K4ZG32</accession>
<sequence length="354" mass="38466">MDTEVIKIRQNCGTLSPEEEEGLKRAGEIIRRGGLVAFPTETVYGLGGDALNPESARKIYAAKGRPSDNPLIVHICRLEDIEKIVTELPAAAVRAAEAFWPGPLTMILPKAEMVPPETTGGLNTVAVRFPSHPAARKLIACAGGYIAAPSANISGKPSPTSAKYVLEDMAGRIEMIVDGGQVEIGLESTVLDMTVEPPRILRPGYVTREMLDRVLKETDIDITLIKPDSGITPKAPGMKYRHYAPMGRLVIVEGTSGQVTEYINRQTALDKEAGEKTGILGTEELLEQYHADVVKCIGSREDEESIARNLFSVLRDFDDEQVTSIYSESFSSQGLGQAIMNRLLKAAGHRVVRL</sequence>
<dbReference type="PANTHER" id="PTHR17490:SF16">
    <property type="entry name" value="THREONYLCARBAMOYL-AMP SYNTHASE"/>
    <property type="match status" value="1"/>
</dbReference>
<feature type="binding site" evidence="14">
    <location>
        <position position="243"/>
    </location>
    <ligand>
        <name>ATP</name>
        <dbReference type="ChEBI" id="CHEBI:30616"/>
    </ligand>
</feature>
<comment type="subcellular location">
    <subcellularLocation>
        <location evidence="1 13">Cytoplasm</location>
    </subcellularLocation>
</comment>
<dbReference type="Pfam" id="PF03481">
    <property type="entry name" value="Sua5_C"/>
    <property type="match status" value="1"/>
</dbReference>
<reference evidence="16 17" key="1">
    <citation type="submission" date="2018-01" db="EMBL/GenBank/DDBJ databases">
        <authorList>
            <person name="Gaut B.S."/>
            <person name="Morton B.R."/>
            <person name="Clegg M.T."/>
            <person name="Duvall M.R."/>
        </authorList>
    </citation>
    <scope>NUCLEOTIDE SEQUENCE [LARGE SCALE GENOMIC DNA]</scope>
    <source>
        <strain evidence="16">GP69</strain>
    </source>
</reference>
<dbReference type="RefSeq" id="WP_103239493.1">
    <property type="nucleotide sequence ID" value="NZ_JANJZD010000009.1"/>
</dbReference>
<evidence type="ECO:0000256" key="9">
    <source>
        <dbReference type="ARBA" id="ARBA00022741"/>
    </source>
</evidence>
<dbReference type="GO" id="GO:0005737">
    <property type="term" value="C:cytoplasm"/>
    <property type="evidence" value="ECO:0007669"/>
    <property type="project" value="UniProtKB-SubCell"/>
</dbReference>
<comment type="similarity">
    <text evidence="2 13">Belongs to the SUA5 family.</text>
</comment>
<dbReference type="FunFam" id="3.90.870.10:FF:000009">
    <property type="entry name" value="Threonylcarbamoyl-AMP synthase, putative"/>
    <property type="match status" value="1"/>
</dbReference>
<feature type="binding site" evidence="14">
    <location>
        <position position="65"/>
    </location>
    <ligand>
        <name>ATP</name>
        <dbReference type="ChEBI" id="CHEBI:30616"/>
    </ligand>
</feature>
<feature type="binding site" evidence="14">
    <location>
        <position position="69"/>
    </location>
    <ligand>
        <name>ATP</name>
        <dbReference type="ChEBI" id="CHEBI:30616"/>
    </ligand>
</feature>
<dbReference type="PROSITE" id="PS51163">
    <property type="entry name" value="YRDC"/>
    <property type="match status" value="1"/>
</dbReference>
<comment type="catalytic activity">
    <reaction evidence="12 13">
        <text>L-threonine + hydrogencarbonate + ATP = L-threonylcarbamoyladenylate + diphosphate + H2O</text>
        <dbReference type="Rhea" id="RHEA:36407"/>
        <dbReference type="ChEBI" id="CHEBI:15377"/>
        <dbReference type="ChEBI" id="CHEBI:17544"/>
        <dbReference type="ChEBI" id="CHEBI:30616"/>
        <dbReference type="ChEBI" id="CHEBI:33019"/>
        <dbReference type="ChEBI" id="CHEBI:57926"/>
        <dbReference type="ChEBI" id="CHEBI:73682"/>
        <dbReference type="EC" id="2.7.7.87"/>
    </reaction>
</comment>